<gene>
    <name evidence="8" type="ORF">H2C83_09820</name>
</gene>
<evidence type="ECO:0000256" key="5">
    <source>
        <dbReference type="PIRSR" id="PIRSR000105-3"/>
    </source>
</evidence>
<dbReference type="EMBL" id="JACEOL010000031">
    <property type="protein sequence ID" value="MBA4602605.1"/>
    <property type="molecule type" value="Genomic_DNA"/>
</dbReference>
<dbReference type="Gene3D" id="3.40.50.720">
    <property type="entry name" value="NAD(P)-binding Rossmann-like Domain"/>
    <property type="match status" value="1"/>
</dbReference>
<organism evidence="8 9">
    <name type="scientific">Thermoactinomyces mirandus</name>
    <dbReference type="NCBI Taxonomy" id="2756294"/>
    <lineage>
        <taxon>Bacteria</taxon>
        <taxon>Bacillati</taxon>
        <taxon>Bacillota</taxon>
        <taxon>Bacilli</taxon>
        <taxon>Bacillales</taxon>
        <taxon>Thermoactinomycetaceae</taxon>
        <taxon>Thermoactinomyces</taxon>
    </lineage>
</organism>
<comment type="caution">
    <text evidence="8">The sequence shown here is derived from an EMBL/GenBank/DDBJ whole genome shotgun (WGS) entry which is preliminary data.</text>
</comment>
<dbReference type="Pfam" id="PF02737">
    <property type="entry name" value="3HCDH_N"/>
    <property type="match status" value="1"/>
</dbReference>
<dbReference type="Proteomes" id="UP000538292">
    <property type="component" value="Unassembled WGS sequence"/>
</dbReference>
<feature type="domain" description="3-hydroxyacyl-CoA dehydrogenase C-terminal" evidence="6">
    <location>
        <begin position="186"/>
        <end position="282"/>
    </location>
</feature>
<dbReference type="PANTHER" id="PTHR48075">
    <property type="entry name" value="3-HYDROXYACYL-COA DEHYDROGENASE FAMILY PROTEIN"/>
    <property type="match status" value="1"/>
</dbReference>
<dbReference type="RefSeq" id="WP_181740340.1">
    <property type="nucleotide sequence ID" value="NZ_JACEOL010000031.1"/>
</dbReference>
<comment type="similarity">
    <text evidence="2">Belongs to the 3-hydroxyacyl-CoA dehydrogenase family.</text>
</comment>
<evidence type="ECO:0000256" key="4">
    <source>
        <dbReference type="PIRSR" id="PIRSR000105-1"/>
    </source>
</evidence>
<keyword evidence="9" id="KW-1185">Reference proteome</keyword>
<dbReference type="PANTHER" id="PTHR48075:SF5">
    <property type="entry name" value="3-HYDROXYBUTYRYL-COA DEHYDROGENASE"/>
    <property type="match status" value="1"/>
</dbReference>
<dbReference type="GO" id="GO:0008691">
    <property type="term" value="F:3-hydroxybutyryl-CoA dehydrogenase activity"/>
    <property type="evidence" value="ECO:0007669"/>
    <property type="project" value="TreeGrafter"/>
</dbReference>
<proteinExistence type="inferred from homology"/>
<evidence type="ECO:0000259" key="6">
    <source>
        <dbReference type="Pfam" id="PF00725"/>
    </source>
</evidence>
<comment type="pathway">
    <text evidence="1">Lipid metabolism; butanoate metabolism.</text>
</comment>
<feature type="binding site" evidence="5">
    <location>
        <position position="49"/>
    </location>
    <ligand>
        <name>CoA</name>
        <dbReference type="ChEBI" id="CHEBI:57287"/>
    </ligand>
</feature>
<dbReference type="SUPFAM" id="SSF51735">
    <property type="entry name" value="NAD(P)-binding Rossmann-fold domains"/>
    <property type="match status" value="1"/>
</dbReference>
<sequence>MNIQNITVIGGGTMGRGIAELLASKGFETTIIEQNEALARNAYDRIEKSLDKKLSKWGITLAEKKITLSRIHTTDQEEALKNADFVIESVTEDMKTKLKVFEQCDKLCRPEVVLASNTSTLSLTEIAEATSRPEQVLGLHFVYPVTRVPLVEVVRGLKTSQDTVGTVLNILPKLGLKGIEVYESPGFVTTRLSVLLINEAVNTLMEGIANEQDIDRAMKYGYQFHRGPLEMADHLGLDAVLAALERLYREFGDVKYRPAPLLKKMVRAGYLGVKTGKGFFQYDENGDRIYEEEQQ</sequence>
<feature type="domain" description="3-hydroxyacyl-CoA dehydrogenase NAD binding" evidence="7">
    <location>
        <begin position="5"/>
        <end position="181"/>
    </location>
</feature>
<dbReference type="Gene3D" id="1.10.1040.10">
    <property type="entry name" value="N-(1-d-carboxylethyl)-l-norvaline Dehydrogenase, domain 2"/>
    <property type="match status" value="1"/>
</dbReference>
<keyword evidence="3" id="KW-0560">Oxidoreductase</keyword>
<feature type="site" description="Important for catalytic activity" evidence="4">
    <location>
        <position position="140"/>
    </location>
</feature>
<protein>
    <submittedName>
        <fullName evidence="8">NAD-binding protein</fullName>
    </submittedName>
</protein>
<dbReference type="InterPro" id="IPR036291">
    <property type="entry name" value="NAD(P)-bd_dom_sf"/>
</dbReference>
<reference evidence="8 9" key="1">
    <citation type="submission" date="2020-07" db="EMBL/GenBank/DDBJ databases">
        <title>Thermoactinomyces phylogeny.</title>
        <authorList>
            <person name="Dunlap C."/>
        </authorList>
    </citation>
    <scope>NUCLEOTIDE SEQUENCE [LARGE SCALE GENOMIC DNA]</scope>
    <source>
        <strain evidence="8 9">AMNI-1</strain>
    </source>
</reference>
<feature type="binding site" evidence="5">
    <location>
        <position position="119"/>
    </location>
    <ligand>
        <name>CoA</name>
        <dbReference type="ChEBI" id="CHEBI:57287"/>
    </ligand>
</feature>
<dbReference type="InterPro" id="IPR006108">
    <property type="entry name" value="3HC_DH_C"/>
</dbReference>
<evidence type="ECO:0000256" key="2">
    <source>
        <dbReference type="ARBA" id="ARBA00009463"/>
    </source>
</evidence>
<dbReference type="AlphaFoldDB" id="A0A7W1XT57"/>
<accession>A0A7W1XT57</accession>
<name>A0A7W1XT57_9BACL</name>
<dbReference type="SUPFAM" id="SSF48179">
    <property type="entry name" value="6-phosphogluconate dehydrogenase C-terminal domain-like"/>
    <property type="match status" value="1"/>
</dbReference>
<evidence type="ECO:0000259" key="7">
    <source>
        <dbReference type="Pfam" id="PF02737"/>
    </source>
</evidence>
<dbReference type="Pfam" id="PF00725">
    <property type="entry name" value="3HCDH"/>
    <property type="match status" value="1"/>
</dbReference>
<feature type="binding site" evidence="5">
    <location>
        <position position="56"/>
    </location>
    <ligand>
        <name>CoA</name>
        <dbReference type="ChEBI" id="CHEBI:57287"/>
    </ligand>
</feature>
<dbReference type="InterPro" id="IPR008927">
    <property type="entry name" value="6-PGluconate_DH-like_C_sf"/>
</dbReference>
<evidence type="ECO:0000313" key="8">
    <source>
        <dbReference type="EMBL" id="MBA4602605.1"/>
    </source>
</evidence>
<dbReference type="FunFam" id="3.40.50.720:FF:000009">
    <property type="entry name" value="Fatty oxidation complex, alpha subunit"/>
    <property type="match status" value="1"/>
</dbReference>
<dbReference type="PIRSF" id="PIRSF000105">
    <property type="entry name" value="HCDH"/>
    <property type="match status" value="1"/>
</dbReference>
<dbReference type="GO" id="GO:0070403">
    <property type="term" value="F:NAD+ binding"/>
    <property type="evidence" value="ECO:0007669"/>
    <property type="project" value="InterPro"/>
</dbReference>
<dbReference type="InterPro" id="IPR013328">
    <property type="entry name" value="6PGD_dom2"/>
</dbReference>
<dbReference type="GO" id="GO:0006635">
    <property type="term" value="P:fatty acid beta-oxidation"/>
    <property type="evidence" value="ECO:0007669"/>
    <property type="project" value="TreeGrafter"/>
</dbReference>
<dbReference type="InterPro" id="IPR022694">
    <property type="entry name" value="3-OHacyl-CoA_DH"/>
</dbReference>
<dbReference type="InterPro" id="IPR006176">
    <property type="entry name" value="3-OHacyl-CoA_DH_NAD-bd"/>
</dbReference>
<evidence type="ECO:0000256" key="3">
    <source>
        <dbReference type="ARBA" id="ARBA00023002"/>
    </source>
</evidence>
<evidence type="ECO:0000313" key="9">
    <source>
        <dbReference type="Proteomes" id="UP000538292"/>
    </source>
</evidence>
<evidence type="ECO:0000256" key="1">
    <source>
        <dbReference type="ARBA" id="ARBA00005086"/>
    </source>
</evidence>